<evidence type="ECO:0000313" key="1">
    <source>
        <dbReference type="EMBL" id="SBP66420.1"/>
    </source>
</evidence>
<organism evidence="1">
    <name type="scientific">Nothobranchius kadleci</name>
    <name type="common">African annual killifish</name>
    <dbReference type="NCBI Taxonomy" id="1051664"/>
    <lineage>
        <taxon>Eukaryota</taxon>
        <taxon>Metazoa</taxon>
        <taxon>Chordata</taxon>
        <taxon>Craniata</taxon>
        <taxon>Vertebrata</taxon>
        <taxon>Euteleostomi</taxon>
        <taxon>Actinopterygii</taxon>
        <taxon>Neopterygii</taxon>
        <taxon>Teleostei</taxon>
        <taxon>Neoteleostei</taxon>
        <taxon>Acanthomorphata</taxon>
        <taxon>Ovalentaria</taxon>
        <taxon>Atherinomorphae</taxon>
        <taxon>Cyprinodontiformes</taxon>
        <taxon>Nothobranchiidae</taxon>
        <taxon>Nothobranchius</taxon>
    </lineage>
</organism>
<dbReference type="AlphaFoldDB" id="A0A1A8BIT6"/>
<feature type="non-terminal residue" evidence="1">
    <location>
        <position position="35"/>
    </location>
</feature>
<reference evidence="1" key="1">
    <citation type="submission" date="2016-05" db="EMBL/GenBank/DDBJ databases">
        <authorList>
            <person name="Lavstsen T."/>
            <person name="Jespersen J.S."/>
        </authorList>
    </citation>
    <scope>NUCLEOTIDE SEQUENCE</scope>
    <source>
        <tissue evidence="1">Brain</tissue>
    </source>
</reference>
<name>A0A1A8BIT6_NOTKA</name>
<dbReference type="EMBL" id="HADZ01002479">
    <property type="protein sequence ID" value="SBP66420.1"/>
    <property type="molecule type" value="Transcribed_RNA"/>
</dbReference>
<protein>
    <submittedName>
        <fullName evidence="1">TBC1 domain family, member 30</fullName>
    </submittedName>
</protein>
<proteinExistence type="predicted"/>
<reference evidence="1" key="2">
    <citation type="submission" date="2016-06" db="EMBL/GenBank/DDBJ databases">
        <title>The genome of a short-lived fish provides insights into sex chromosome evolution and the genetic control of aging.</title>
        <authorList>
            <person name="Reichwald K."/>
            <person name="Felder M."/>
            <person name="Petzold A."/>
            <person name="Koch P."/>
            <person name="Groth M."/>
            <person name="Platzer M."/>
        </authorList>
    </citation>
    <scope>NUCLEOTIDE SEQUENCE</scope>
    <source>
        <tissue evidence="1">Brain</tissue>
    </source>
</reference>
<gene>
    <name evidence="1" type="primary">FP102892.2</name>
</gene>
<accession>A0A1A8BIT6</accession>
<sequence>MSLSLWLVAYNQRDHGCKACTCMYHPCLCLNQVFL</sequence>